<evidence type="ECO:0008006" key="9">
    <source>
        <dbReference type="Google" id="ProtNLM"/>
    </source>
</evidence>
<organism evidence="8">
    <name type="scientific">Picocystis salinarum</name>
    <dbReference type="NCBI Taxonomy" id="88271"/>
    <lineage>
        <taxon>Eukaryota</taxon>
        <taxon>Viridiplantae</taxon>
        <taxon>Chlorophyta</taxon>
        <taxon>Picocystophyceae</taxon>
        <taxon>Picocystales</taxon>
        <taxon>Picocystaceae</taxon>
        <taxon>Picocystis</taxon>
    </lineage>
</organism>
<accession>A0A7S3XBQ5</accession>
<protein>
    <recommendedName>
        <fullName evidence="9">LMBR1-like membrane protein</fullName>
    </recommendedName>
</protein>
<comment type="similarity">
    <text evidence="2">Belongs to the LIMR family.</text>
</comment>
<evidence type="ECO:0000256" key="4">
    <source>
        <dbReference type="ARBA" id="ARBA00022989"/>
    </source>
</evidence>
<name>A0A7S3XBQ5_9CHLO</name>
<feature type="transmembrane region" description="Helical" evidence="7">
    <location>
        <begin position="384"/>
        <end position="404"/>
    </location>
</feature>
<keyword evidence="3 7" id="KW-0812">Transmembrane</keyword>
<dbReference type="Pfam" id="PF04791">
    <property type="entry name" value="LMBR1"/>
    <property type="match status" value="1"/>
</dbReference>
<feature type="transmembrane region" description="Helical" evidence="7">
    <location>
        <begin position="25"/>
        <end position="45"/>
    </location>
</feature>
<feature type="region of interest" description="Disordered" evidence="6">
    <location>
        <begin position="590"/>
        <end position="644"/>
    </location>
</feature>
<feature type="transmembrane region" description="Helical" evidence="7">
    <location>
        <begin position="98"/>
        <end position="119"/>
    </location>
</feature>
<evidence type="ECO:0000256" key="5">
    <source>
        <dbReference type="ARBA" id="ARBA00023136"/>
    </source>
</evidence>
<feature type="transmembrane region" description="Helical" evidence="7">
    <location>
        <begin position="125"/>
        <end position="151"/>
    </location>
</feature>
<evidence type="ECO:0000256" key="2">
    <source>
        <dbReference type="ARBA" id="ARBA00010487"/>
    </source>
</evidence>
<gene>
    <name evidence="8" type="ORF">PSAL00342_LOCUS2332</name>
</gene>
<sequence>MATVYWTVAMPCRGTPMLVRLDAGVAWMASLSILLLVPSDVAIALRGGSQAFLEVLWPIAYWYAFGAMFSVLPIHQEYADAGDFTAFDKLRTSLRENAIFYGTLGAAGIMGILMLLIAGKLDFTNVVGFCIALSNSFGLMGVLFLMGFGLVDIPRRLWHGGNVEGNRKLSAHRVGLAAARVVAARATLAVDYQVAKSVADEEIGPRDPLRPYIEKVLAEATSVLPDIQDIEAVAPTEKKQRRFWNLFAGDEEEEVLLEYYDIGELGKLRKRVRKSVQSFDRERAQFLQTVGDALDLEDIVDNRASRDRVFRVRGRLNVDEQSNAWVTLEWWWKCYLLHHAKRLLAICCCLLSASVFLGEASLKYAGITSFPAFLVREAGGQELYAELACLFFLAYTCTCTYYSLYKMGSFSFYLLVPRHTDGYSLISNAMFMCRFSAPLAFNFLYLVQMSGLSNGTVFYRLIGSKMDRAIPFLGDFFNTWAPTVMIPYVVLLIVGHGALNRVVSWFTRSERFSFDDDMEEKSGCTESGKRLIQVERENQSQGLPVGLSWEAMDRPAPSRRGAGRYSIHVGDEDERSQSLLGSWMQKVMRKVPGVSQDARPPPPDTRRMRSSSSPRTHARRSSRTSLPVDPPSIVAPTADPDTRVTELDRIFANLSTSSKTTRE</sequence>
<dbReference type="PANTHER" id="PTHR21355">
    <property type="entry name" value="G-PROTEIN COUPLED RECEPTOR-ASSOCIATED PROTEIN LMBRD2"/>
    <property type="match status" value="1"/>
</dbReference>
<feature type="transmembrane region" description="Helical" evidence="7">
    <location>
        <begin position="480"/>
        <end position="499"/>
    </location>
</feature>
<dbReference type="GO" id="GO:0016020">
    <property type="term" value="C:membrane"/>
    <property type="evidence" value="ECO:0007669"/>
    <property type="project" value="UniProtKB-SubCell"/>
</dbReference>
<dbReference type="InterPro" id="IPR051584">
    <property type="entry name" value="GPCR-associated_LMBR1"/>
</dbReference>
<feature type="region of interest" description="Disordered" evidence="6">
    <location>
        <begin position="536"/>
        <end position="573"/>
    </location>
</feature>
<keyword evidence="5 7" id="KW-0472">Membrane</keyword>
<dbReference type="AlphaFoldDB" id="A0A7S3XBQ5"/>
<reference evidence="8" key="1">
    <citation type="submission" date="2021-01" db="EMBL/GenBank/DDBJ databases">
        <authorList>
            <person name="Corre E."/>
            <person name="Pelletier E."/>
            <person name="Niang G."/>
            <person name="Scheremetjew M."/>
            <person name="Finn R."/>
            <person name="Kale V."/>
            <person name="Holt S."/>
            <person name="Cochrane G."/>
            <person name="Meng A."/>
            <person name="Brown T."/>
            <person name="Cohen L."/>
        </authorList>
    </citation>
    <scope>NUCLEOTIDE SEQUENCE</scope>
    <source>
        <strain evidence="8">CCMP1897</strain>
    </source>
</reference>
<dbReference type="EMBL" id="HBIS01002617">
    <property type="protein sequence ID" value="CAE0608515.1"/>
    <property type="molecule type" value="Transcribed_RNA"/>
</dbReference>
<proteinExistence type="inferred from homology"/>
<evidence type="ECO:0000256" key="1">
    <source>
        <dbReference type="ARBA" id="ARBA00004141"/>
    </source>
</evidence>
<keyword evidence="4 7" id="KW-1133">Transmembrane helix</keyword>
<evidence type="ECO:0000256" key="6">
    <source>
        <dbReference type="SAM" id="MobiDB-lite"/>
    </source>
</evidence>
<evidence type="ECO:0000256" key="7">
    <source>
        <dbReference type="SAM" id="Phobius"/>
    </source>
</evidence>
<evidence type="ECO:0000313" key="8">
    <source>
        <dbReference type="EMBL" id="CAE0608515.1"/>
    </source>
</evidence>
<dbReference type="InterPro" id="IPR006876">
    <property type="entry name" value="LMBR1-like_membr_prot"/>
</dbReference>
<comment type="subcellular location">
    <subcellularLocation>
        <location evidence="1">Membrane</location>
        <topology evidence="1">Multi-pass membrane protein</topology>
    </subcellularLocation>
</comment>
<evidence type="ECO:0000256" key="3">
    <source>
        <dbReference type="ARBA" id="ARBA00022692"/>
    </source>
</evidence>
<dbReference type="PANTHER" id="PTHR21355:SF0">
    <property type="entry name" value="G-PROTEIN COUPLED RECEPTOR-ASSOCIATED PROTEIN LMBRD2"/>
    <property type="match status" value="1"/>
</dbReference>